<keyword evidence="4 6" id="KW-0378">Hydrolase</keyword>
<evidence type="ECO:0000256" key="3">
    <source>
        <dbReference type="ARBA" id="ARBA00012601"/>
    </source>
</evidence>
<keyword evidence="7" id="KW-0732">Signal</keyword>
<dbReference type="InterPro" id="IPR017853">
    <property type="entry name" value="GH"/>
</dbReference>
<sequence length="335" mass="36458">MRFLDLLLGAVAASSALAAPAGEDKKKRASKFEFVGVNESGGEFGNTAFPGRLGKDYTWPVEATIDTMISQGFNTFRIAFMMERLIPDQLTGTVNATYQEGLSQIVSYVTSKGAYAIVDPHNFGRYYGNIITDTSGFQAWWKTTAALFASDDKVIFDTNNEYHDMDNSLVAQLNQAAIDGIRAAGATEQWIFVEGNSWSGAWTWVSSGNSDSLVNLKDPSDKIIYEMHQYLDADGSGTHTDCVSSTIGSERLAAATAWLKSSGKRAVLGETAGGSNSQCIAALKDMLTHMEANSDVWTGWLWWGGGPWWADYMYSMEPPSGTAYVGVLPSLKDFI</sequence>
<dbReference type="GO" id="GO:0009251">
    <property type="term" value="P:glucan catabolic process"/>
    <property type="evidence" value="ECO:0007669"/>
    <property type="project" value="TreeGrafter"/>
</dbReference>
<evidence type="ECO:0000256" key="1">
    <source>
        <dbReference type="ARBA" id="ARBA00000966"/>
    </source>
</evidence>
<dbReference type="EMBL" id="MU838997">
    <property type="protein sequence ID" value="KAK1772206.1"/>
    <property type="molecule type" value="Genomic_DNA"/>
</dbReference>
<comment type="catalytic activity">
    <reaction evidence="1">
        <text>Endohydrolysis of (1-&gt;4)-beta-D-glucosidic linkages in cellulose, lichenin and cereal beta-D-glucans.</text>
        <dbReference type="EC" id="3.2.1.4"/>
    </reaction>
</comment>
<name>A0AAJ0CD97_9PEZI</name>
<dbReference type="GO" id="GO:0008810">
    <property type="term" value="F:cellulase activity"/>
    <property type="evidence" value="ECO:0007669"/>
    <property type="project" value="UniProtKB-EC"/>
</dbReference>
<feature type="chain" id="PRO_5042603077" description="cellulase" evidence="7">
    <location>
        <begin position="19"/>
        <end position="335"/>
    </location>
</feature>
<dbReference type="Pfam" id="PF00150">
    <property type="entry name" value="Cellulase"/>
    <property type="match status" value="1"/>
</dbReference>
<evidence type="ECO:0000313" key="10">
    <source>
        <dbReference type="Proteomes" id="UP001244011"/>
    </source>
</evidence>
<evidence type="ECO:0000256" key="5">
    <source>
        <dbReference type="ARBA" id="ARBA00023295"/>
    </source>
</evidence>
<evidence type="ECO:0000256" key="7">
    <source>
        <dbReference type="SAM" id="SignalP"/>
    </source>
</evidence>
<evidence type="ECO:0000256" key="6">
    <source>
        <dbReference type="RuleBase" id="RU361153"/>
    </source>
</evidence>
<evidence type="ECO:0000259" key="8">
    <source>
        <dbReference type="Pfam" id="PF00150"/>
    </source>
</evidence>
<keyword evidence="10" id="KW-1185">Reference proteome</keyword>
<reference evidence="9" key="1">
    <citation type="submission" date="2023-06" db="EMBL/GenBank/DDBJ databases">
        <title>Genome-scale phylogeny and comparative genomics of the fungal order Sordariales.</title>
        <authorList>
            <consortium name="Lawrence Berkeley National Laboratory"/>
            <person name="Hensen N."/>
            <person name="Bonometti L."/>
            <person name="Westerberg I."/>
            <person name="Brannstrom I.O."/>
            <person name="Guillou S."/>
            <person name="Cros-Aarteil S."/>
            <person name="Calhoun S."/>
            <person name="Haridas S."/>
            <person name="Kuo A."/>
            <person name="Mondo S."/>
            <person name="Pangilinan J."/>
            <person name="Riley R."/>
            <person name="Labutti K."/>
            <person name="Andreopoulos B."/>
            <person name="Lipzen A."/>
            <person name="Chen C."/>
            <person name="Yanf M."/>
            <person name="Daum C."/>
            <person name="Ng V."/>
            <person name="Clum A."/>
            <person name="Steindorff A."/>
            <person name="Ohm R."/>
            <person name="Martin F."/>
            <person name="Silar P."/>
            <person name="Natvig D."/>
            <person name="Lalanne C."/>
            <person name="Gautier V."/>
            <person name="Ament-Velasquez S.L."/>
            <person name="Kruys A."/>
            <person name="Hutchinson M.I."/>
            <person name="Powell A.J."/>
            <person name="Barry K."/>
            <person name="Miller A.N."/>
            <person name="Grigoriev I.V."/>
            <person name="Debuchy R."/>
            <person name="Gladieux P."/>
            <person name="Thoren M.H."/>
            <person name="Johannesson H."/>
        </authorList>
    </citation>
    <scope>NUCLEOTIDE SEQUENCE</scope>
    <source>
        <strain evidence="9">8032-3</strain>
    </source>
</reference>
<dbReference type="AlphaFoldDB" id="A0AAJ0CD97"/>
<dbReference type="InterPro" id="IPR001547">
    <property type="entry name" value="Glyco_hydro_5"/>
</dbReference>
<dbReference type="PANTHER" id="PTHR34142:SF1">
    <property type="entry name" value="GLYCOSIDE HYDROLASE FAMILY 5 DOMAIN-CONTAINING PROTEIN"/>
    <property type="match status" value="1"/>
</dbReference>
<evidence type="ECO:0000313" key="9">
    <source>
        <dbReference type="EMBL" id="KAK1772206.1"/>
    </source>
</evidence>
<dbReference type="Gene3D" id="3.20.20.80">
    <property type="entry name" value="Glycosidases"/>
    <property type="match status" value="1"/>
</dbReference>
<dbReference type="RefSeq" id="XP_060288419.1">
    <property type="nucleotide sequence ID" value="XM_060422721.1"/>
</dbReference>
<dbReference type="Proteomes" id="UP001244011">
    <property type="component" value="Unassembled WGS sequence"/>
</dbReference>
<dbReference type="SUPFAM" id="SSF51445">
    <property type="entry name" value="(Trans)glycosidases"/>
    <property type="match status" value="1"/>
</dbReference>
<comment type="similarity">
    <text evidence="2 6">Belongs to the glycosyl hydrolase 5 (cellulase A) family.</text>
</comment>
<evidence type="ECO:0000256" key="2">
    <source>
        <dbReference type="ARBA" id="ARBA00005641"/>
    </source>
</evidence>
<keyword evidence="5 6" id="KW-0326">Glycosidase</keyword>
<protein>
    <recommendedName>
        <fullName evidence="3">cellulase</fullName>
        <ecNumber evidence="3">3.2.1.4</ecNumber>
    </recommendedName>
</protein>
<dbReference type="PANTHER" id="PTHR34142">
    <property type="entry name" value="ENDO-BETA-1,4-GLUCANASE A"/>
    <property type="match status" value="1"/>
</dbReference>
<gene>
    <name evidence="9" type="ORF">QBC33DRAFT_2155</name>
</gene>
<dbReference type="GeneID" id="85305908"/>
<feature type="domain" description="Glycoside hydrolase family 5" evidence="8">
    <location>
        <begin position="37"/>
        <end position="304"/>
    </location>
</feature>
<dbReference type="EC" id="3.2.1.4" evidence="3"/>
<organism evidence="9 10">
    <name type="scientific">Phialemonium atrogriseum</name>
    <dbReference type="NCBI Taxonomy" id="1093897"/>
    <lineage>
        <taxon>Eukaryota</taxon>
        <taxon>Fungi</taxon>
        <taxon>Dikarya</taxon>
        <taxon>Ascomycota</taxon>
        <taxon>Pezizomycotina</taxon>
        <taxon>Sordariomycetes</taxon>
        <taxon>Sordariomycetidae</taxon>
        <taxon>Cephalothecales</taxon>
        <taxon>Cephalothecaceae</taxon>
        <taxon>Phialemonium</taxon>
    </lineage>
</organism>
<proteinExistence type="inferred from homology"/>
<evidence type="ECO:0000256" key="4">
    <source>
        <dbReference type="ARBA" id="ARBA00022801"/>
    </source>
</evidence>
<comment type="caution">
    <text evidence="9">The sequence shown here is derived from an EMBL/GenBank/DDBJ whole genome shotgun (WGS) entry which is preliminary data.</text>
</comment>
<accession>A0AAJ0CD97</accession>
<feature type="signal peptide" evidence="7">
    <location>
        <begin position="1"/>
        <end position="18"/>
    </location>
</feature>